<dbReference type="PANTHER" id="PTHR24416:SF137">
    <property type="entry name" value="RECEPTOR TYROSINE-PROTEIN KINASE ERBB-2"/>
    <property type="match status" value="1"/>
</dbReference>
<dbReference type="FunFam" id="1.10.510.10:FF:002828">
    <property type="entry name" value="Receptor tyrosine-protein kinase erbB-2"/>
    <property type="match status" value="1"/>
</dbReference>
<keyword evidence="20" id="KW-0010">Activator</keyword>
<dbReference type="GO" id="GO:0004714">
    <property type="term" value="F:transmembrane receptor protein tyrosine kinase activity"/>
    <property type="evidence" value="ECO:0007669"/>
    <property type="project" value="UniProtKB-EC"/>
</dbReference>
<keyword evidence="11 28" id="KW-0547">Nucleotide-binding</keyword>
<evidence type="ECO:0000256" key="4">
    <source>
        <dbReference type="ARBA" id="ARBA00004556"/>
    </source>
</evidence>
<evidence type="ECO:0000256" key="29">
    <source>
        <dbReference type="PIRSR" id="PIRSR000619-1"/>
    </source>
</evidence>
<evidence type="ECO:0000256" key="3">
    <source>
        <dbReference type="ARBA" id="ARBA00004412"/>
    </source>
</evidence>
<dbReference type="GO" id="GO:0008284">
    <property type="term" value="P:positive regulation of cell population proliferation"/>
    <property type="evidence" value="ECO:0007669"/>
    <property type="project" value="TreeGrafter"/>
</dbReference>
<feature type="compositionally biased region" description="Low complexity" evidence="32">
    <location>
        <begin position="1017"/>
        <end position="1033"/>
    </location>
</feature>
<dbReference type="InterPro" id="IPR032778">
    <property type="entry name" value="GF_recep_IV"/>
</dbReference>
<dbReference type="FunFam" id="3.30.200.20:FF:000184">
    <property type="entry name" value="Receptor protein-tyrosine kinase"/>
    <property type="match status" value="1"/>
</dbReference>
<dbReference type="SMART" id="SM00261">
    <property type="entry name" value="FU"/>
    <property type="match status" value="3"/>
</dbReference>
<dbReference type="PROSITE" id="PS00107">
    <property type="entry name" value="PROTEIN_KINASE_ATP"/>
    <property type="match status" value="1"/>
</dbReference>
<evidence type="ECO:0000256" key="11">
    <source>
        <dbReference type="ARBA" id="ARBA00022741"/>
    </source>
</evidence>
<dbReference type="Pfam" id="PF01030">
    <property type="entry name" value="Recep_L_domain"/>
    <property type="match status" value="2"/>
</dbReference>
<keyword evidence="6" id="KW-0963">Cytoplasm</keyword>
<keyword evidence="13 28" id="KW-0418">Kinase</keyword>
<feature type="domain" description="Protein kinase" evidence="34">
    <location>
        <begin position="680"/>
        <end position="947"/>
    </location>
</feature>
<dbReference type="AlphaFoldDB" id="A0A4W3HQ03"/>
<keyword evidence="5" id="KW-1003">Cell membrane</keyword>
<evidence type="ECO:0000256" key="22">
    <source>
        <dbReference type="ARBA" id="ARBA00023170"/>
    </source>
</evidence>
<evidence type="ECO:0000256" key="12">
    <source>
        <dbReference type="ARBA" id="ARBA00022753"/>
    </source>
</evidence>
<dbReference type="STRING" id="7868.ENSCMIP00000017167"/>
<dbReference type="Ensembl" id="ENSCMIT00000017504.1">
    <property type="protein sequence ID" value="ENSCMIP00000017167.1"/>
    <property type="gene ID" value="ENSCMIG00000008177.1"/>
</dbReference>
<evidence type="ECO:0000256" key="14">
    <source>
        <dbReference type="ARBA" id="ARBA00022840"/>
    </source>
</evidence>
<keyword evidence="7" id="KW-0597">Phosphoprotein</keyword>
<keyword evidence="8 28" id="KW-0808">Transferase</keyword>
<feature type="compositionally biased region" description="Polar residues" evidence="32">
    <location>
        <begin position="1056"/>
        <end position="1073"/>
    </location>
</feature>
<evidence type="ECO:0000256" key="26">
    <source>
        <dbReference type="ARBA" id="ARBA00037619"/>
    </source>
</evidence>
<dbReference type="Gene3D" id="3.30.200.20">
    <property type="entry name" value="Phosphorylase Kinase, domain 1"/>
    <property type="match status" value="1"/>
</dbReference>
<dbReference type="Pfam" id="PF14843">
    <property type="entry name" value="GF_recep_IV"/>
    <property type="match status" value="1"/>
</dbReference>
<feature type="region of interest" description="Disordered" evidence="32">
    <location>
        <begin position="1017"/>
        <end position="1041"/>
    </location>
</feature>
<comment type="similarity">
    <text evidence="28">Belongs to the protein kinase superfamily. Tyr protein kinase family. EGF receptor subfamily.</text>
</comment>
<dbReference type="Gene3D" id="2.10.220.10">
    <property type="entry name" value="Hormone Receptor, Insulin-like Growth Factor Receptor 1, Chain A, domain 2"/>
    <property type="match status" value="3"/>
</dbReference>
<dbReference type="GO" id="GO:0043410">
    <property type="term" value="P:positive regulation of MAPK cascade"/>
    <property type="evidence" value="ECO:0007669"/>
    <property type="project" value="TreeGrafter"/>
</dbReference>
<keyword evidence="36" id="KW-1185">Reference proteome</keyword>
<evidence type="ECO:0000256" key="15">
    <source>
        <dbReference type="ARBA" id="ARBA00022989"/>
    </source>
</evidence>
<comment type="subcellular location">
    <subcellularLocation>
        <location evidence="2">Cell projection</location>
        <location evidence="2">Ruffle membrane</location>
        <topology evidence="2">Single-pass type I membrane protein</topology>
    </subcellularLocation>
    <subcellularLocation>
        <location evidence="4">Cytoplasm</location>
        <location evidence="4">Perinuclear region</location>
    </subcellularLocation>
    <subcellularLocation>
        <location evidence="3">Early endosome</location>
    </subcellularLocation>
    <subcellularLocation>
        <location evidence="1">Nucleus</location>
    </subcellularLocation>
</comment>
<feature type="region of interest" description="Disordered" evidence="32">
    <location>
        <begin position="1054"/>
        <end position="1073"/>
    </location>
</feature>
<keyword evidence="10" id="KW-0732">Signal</keyword>
<evidence type="ECO:0000256" key="32">
    <source>
        <dbReference type="SAM" id="MobiDB-lite"/>
    </source>
</evidence>
<dbReference type="InterPro" id="IPR006211">
    <property type="entry name" value="Furin-like_Cys-rich_dom"/>
</dbReference>
<dbReference type="PIRSF" id="PIRSF000619">
    <property type="entry name" value="TyrPK_EGF-R"/>
    <property type="match status" value="1"/>
</dbReference>
<feature type="active site" description="Proton acceptor" evidence="29">
    <location>
        <position position="806"/>
    </location>
</feature>
<evidence type="ECO:0000256" key="19">
    <source>
        <dbReference type="ARBA" id="ARBA00023157"/>
    </source>
</evidence>
<organism evidence="35 36">
    <name type="scientific">Callorhinchus milii</name>
    <name type="common">Ghost shark</name>
    <dbReference type="NCBI Taxonomy" id="7868"/>
    <lineage>
        <taxon>Eukaryota</taxon>
        <taxon>Metazoa</taxon>
        <taxon>Chordata</taxon>
        <taxon>Craniata</taxon>
        <taxon>Vertebrata</taxon>
        <taxon>Chondrichthyes</taxon>
        <taxon>Holocephali</taxon>
        <taxon>Chimaeriformes</taxon>
        <taxon>Callorhinchidae</taxon>
        <taxon>Callorhinchus</taxon>
    </lineage>
</organism>
<evidence type="ECO:0000256" key="9">
    <source>
        <dbReference type="ARBA" id="ARBA00022692"/>
    </source>
</evidence>
<dbReference type="InterPro" id="IPR001245">
    <property type="entry name" value="Ser-Thr/Tyr_kinase_cat_dom"/>
</dbReference>
<dbReference type="Pfam" id="PF07714">
    <property type="entry name" value="PK_Tyr_Ser-Thr"/>
    <property type="match status" value="1"/>
</dbReference>
<evidence type="ECO:0000256" key="8">
    <source>
        <dbReference type="ARBA" id="ARBA00022679"/>
    </source>
</evidence>
<comment type="catalytic activity">
    <reaction evidence="27">
        <text>L-tyrosyl-[protein] + ATP = O-phospho-L-tyrosyl-[protein] + ADP + H(+)</text>
        <dbReference type="Rhea" id="RHEA:10596"/>
        <dbReference type="Rhea" id="RHEA-COMP:10136"/>
        <dbReference type="Rhea" id="RHEA-COMP:20101"/>
        <dbReference type="ChEBI" id="CHEBI:15378"/>
        <dbReference type="ChEBI" id="CHEBI:30616"/>
        <dbReference type="ChEBI" id="CHEBI:46858"/>
        <dbReference type="ChEBI" id="CHEBI:61978"/>
        <dbReference type="ChEBI" id="CHEBI:456216"/>
        <dbReference type="EC" id="2.7.10.1"/>
    </reaction>
</comment>
<proteinExistence type="inferred from homology"/>
<dbReference type="InterPro" id="IPR000719">
    <property type="entry name" value="Prot_kinase_dom"/>
</dbReference>
<dbReference type="Proteomes" id="UP000314986">
    <property type="component" value="Unassembled WGS sequence"/>
</dbReference>
<keyword evidence="22 28" id="KW-0675">Receptor</keyword>
<keyword evidence="18 28" id="KW-0829">Tyrosine-protein kinase</keyword>
<evidence type="ECO:0000256" key="25">
    <source>
        <dbReference type="ARBA" id="ARBA00023273"/>
    </source>
</evidence>
<dbReference type="PROSITE" id="PS50011">
    <property type="entry name" value="PROTEIN_KINASE_DOM"/>
    <property type="match status" value="1"/>
</dbReference>
<dbReference type="GO" id="GO:0048471">
    <property type="term" value="C:perinuclear region of cytoplasm"/>
    <property type="evidence" value="ECO:0007669"/>
    <property type="project" value="UniProtKB-SubCell"/>
</dbReference>
<dbReference type="InterPro" id="IPR008266">
    <property type="entry name" value="Tyr_kinase_AS"/>
</dbReference>
<evidence type="ECO:0000256" key="16">
    <source>
        <dbReference type="ARBA" id="ARBA00023015"/>
    </source>
</evidence>
<reference evidence="35" key="4">
    <citation type="submission" date="2025-08" db="UniProtKB">
        <authorList>
            <consortium name="Ensembl"/>
        </authorList>
    </citation>
    <scope>IDENTIFICATION</scope>
</reference>
<dbReference type="PANTHER" id="PTHR24416">
    <property type="entry name" value="TYROSINE-PROTEIN KINASE RECEPTOR"/>
    <property type="match status" value="1"/>
</dbReference>
<keyword evidence="21" id="KW-0804">Transcription</keyword>
<comment type="function">
    <text evidence="26">In the nucleus is involved in transcriptional regulation. Associates with the 5'-TCAAATTC-3' sequence in the PTGS2/COX-2 promoter and activates its transcription. Implicated in transcriptional activation of CDKN1A; the function involves STAT3 and SRC. Involved in the transcription of rRNA genes by RNA Pol I and enhances protein synthesis and cell growth.</text>
</comment>
<dbReference type="FunFam" id="2.10.220.10:FF:000006">
    <property type="entry name" value="Receptor protein-tyrosine kinase"/>
    <property type="match status" value="1"/>
</dbReference>
<evidence type="ECO:0000256" key="2">
    <source>
        <dbReference type="ARBA" id="ARBA00004199"/>
    </source>
</evidence>
<keyword evidence="16" id="KW-0805">Transcription regulation</keyword>
<evidence type="ECO:0000256" key="24">
    <source>
        <dbReference type="ARBA" id="ARBA00023242"/>
    </source>
</evidence>
<dbReference type="SUPFAM" id="SSF57184">
    <property type="entry name" value="Growth factor receptor domain"/>
    <property type="match status" value="2"/>
</dbReference>
<dbReference type="InterPro" id="IPR050122">
    <property type="entry name" value="RTK"/>
</dbReference>
<evidence type="ECO:0000256" key="33">
    <source>
        <dbReference type="SAM" id="Phobius"/>
    </source>
</evidence>
<keyword evidence="25" id="KW-0966">Cell projection</keyword>
<keyword evidence="12" id="KW-0967">Endosome</keyword>
<dbReference type="GO" id="GO:0030182">
    <property type="term" value="P:neuron differentiation"/>
    <property type="evidence" value="ECO:0007669"/>
    <property type="project" value="TreeGrafter"/>
</dbReference>
<reference evidence="36" key="1">
    <citation type="journal article" date="2006" name="Science">
        <title>Ancient noncoding elements conserved in the human genome.</title>
        <authorList>
            <person name="Venkatesh B."/>
            <person name="Kirkness E.F."/>
            <person name="Loh Y.H."/>
            <person name="Halpern A.L."/>
            <person name="Lee A.P."/>
            <person name="Johnson J."/>
            <person name="Dandona N."/>
            <person name="Viswanathan L.D."/>
            <person name="Tay A."/>
            <person name="Venter J.C."/>
            <person name="Strausberg R.L."/>
            <person name="Brenner S."/>
        </authorList>
    </citation>
    <scope>NUCLEOTIDE SEQUENCE [LARGE SCALE GENOMIC DNA]</scope>
</reference>
<evidence type="ECO:0000256" key="10">
    <source>
        <dbReference type="ARBA" id="ARBA00022729"/>
    </source>
</evidence>
<dbReference type="Pfam" id="PF00757">
    <property type="entry name" value="Furin-like"/>
    <property type="match status" value="1"/>
</dbReference>
<dbReference type="Gene3D" id="6.10.250.2930">
    <property type="match status" value="1"/>
</dbReference>
<reference evidence="36" key="2">
    <citation type="journal article" date="2007" name="PLoS Biol.">
        <title>Survey sequencing and comparative analysis of the elephant shark (Callorhinchus milii) genome.</title>
        <authorList>
            <person name="Venkatesh B."/>
            <person name="Kirkness E.F."/>
            <person name="Loh Y.H."/>
            <person name="Halpern A.L."/>
            <person name="Lee A.P."/>
            <person name="Johnson J."/>
            <person name="Dandona N."/>
            <person name="Viswanathan L.D."/>
            <person name="Tay A."/>
            <person name="Venter J.C."/>
            <person name="Strausberg R.L."/>
            <person name="Brenner S."/>
        </authorList>
    </citation>
    <scope>NUCLEOTIDE SEQUENCE [LARGE SCALE GENOMIC DNA]</scope>
</reference>
<dbReference type="GeneTree" id="ENSGT00940000158232"/>
<dbReference type="FunFam" id="2.10.220.10:FF:000001">
    <property type="entry name" value="Receptor protein-tyrosine kinase"/>
    <property type="match status" value="1"/>
</dbReference>
<dbReference type="PRINTS" id="PR00109">
    <property type="entry name" value="TYRKINASE"/>
</dbReference>
<evidence type="ECO:0000256" key="28">
    <source>
        <dbReference type="PIRNR" id="PIRNR000619"/>
    </source>
</evidence>
<feature type="binding site" evidence="30">
    <location>
        <begin position="686"/>
        <end position="694"/>
    </location>
    <ligand>
        <name>ATP</name>
        <dbReference type="ChEBI" id="CHEBI:30616"/>
    </ligand>
</feature>
<feature type="binding site" evidence="30 31">
    <location>
        <position position="713"/>
    </location>
    <ligand>
        <name>ATP</name>
        <dbReference type="ChEBI" id="CHEBI:30616"/>
    </ligand>
</feature>
<evidence type="ECO:0000313" key="35">
    <source>
        <dbReference type="Ensembl" id="ENSCMIP00000017167.1"/>
    </source>
</evidence>
<keyword evidence="15 33" id="KW-1133">Transmembrane helix</keyword>
<dbReference type="GO" id="GO:0038127">
    <property type="term" value="P:ERBB signaling pathway"/>
    <property type="evidence" value="ECO:0007669"/>
    <property type="project" value="UniProtKB-ARBA"/>
</dbReference>
<feature type="transmembrane region" description="Helical" evidence="33">
    <location>
        <begin position="614"/>
        <end position="636"/>
    </location>
</feature>
<dbReference type="Gene3D" id="3.80.20.20">
    <property type="entry name" value="Receptor L-domain"/>
    <property type="match status" value="2"/>
</dbReference>
<dbReference type="SUPFAM" id="SSF56112">
    <property type="entry name" value="Protein kinase-like (PK-like)"/>
    <property type="match status" value="1"/>
</dbReference>
<reference evidence="36" key="3">
    <citation type="journal article" date="2014" name="Nature">
        <title>Elephant shark genome provides unique insights into gnathostome evolution.</title>
        <authorList>
            <consortium name="International Elephant Shark Genome Sequencing Consortium"/>
            <person name="Venkatesh B."/>
            <person name="Lee A.P."/>
            <person name="Ravi V."/>
            <person name="Maurya A.K."/>
            <person name="Lian M.M."/>
            <person name="Swann J.B."/>
            <person name="Ohta Y."/>
            <person name="Flajnik M.F."/>
            <person name="Sutoh Y."/>
            <person name="Kasahara M."/>
            <person name="Hoon S."/>
            <person name="Gangu V."/>
            <person name="Roy S.W."/>
            <person name="Irimia M."/>
            <person name="Korzh V."/>
            <person name="Kondrychyn I."/>
            <person name="Lim Z.W."/>
            <person name="Tay B.H."/>
            <person name="Tohari S."/>
            <person name="Kong K.W."/>
            <person name="Ho S."/>
            <person name="Lorente-Galdos B."/>
            <person name="Quilez J."/>
            <person name="Marques-Bonet T."/>
            <person name="Raney B.J."/>
            <person name="Ingham P.W."/>
            <person name="Tay A."/>
            <person name="Hillier L.W."/>
            <person name="Minx P."/>
            <person name="Boehm T."/>
            <person name="Wilson R.K."/>
            <person name="Brenner S."/>
            <person name="Warren W.C."/>
        </authorList>
    </citation>
    <scope>NUCLEOTIDE SEQUENCE [LARGE SCALE GENOMIC DNA]</scope>
</reference>
<evidence type="ECO:0000256" key="17">
    <source>
        <dbReference type="ARBA" id="ARBA00023136"/>
    </source>
</evidence>
<evidence type="ECO:0000256" key="23">
    <source>
        <dbReference type="ARBA" id="ARBA00023180"/>
    </source>
</evidence>
<keyword evidence="24" id="KW-0539">Nucleus</keyword>
<dbReference type="EC" id="2.7.10.1" evidence="28"/>
<dbReference type="PROSITE" id="PS00109">
    <property type="entry name" value="PROTEIN_KINASE_TYR"/>
    <property type="match status" value="1"/>
</dbReference>
<dbReference type="SMART" id="SM00219">
    <property type="entry name" value="TyrKc"/>
    <property type="match status" value="1"/>
</dbReference>
<evidence type="ECO:0000256" key="21">
    <source>
        <dbReference type="ARBA" id="ARBA00023163"/>
    </source>
</evidence>
<dbReference type="GO" id="GO:0009925">
    <property type="term" value="C:basal plasma membrane"/>
    <property type="evidence" value="ECO:0007669"/>
    <property type="project" value="TreeGrafter"/>
</dbReference>
<dbReference type="OMA" id="DRHCLPC"/>
<evidence type="ECO:0000256" key="5">
    <source>
        <dbReference type="ARBA" id="ARBA00022475"/>
    </source>
</evidence>
<evidence type="ECO:0000256" key="6">
    <source>
        <dbReference type="ARBA" id="ARBA00022490"/>
    </source>
</evidence>
<dbReference type="GO" id="GO:0005524">
    <property type="term" value="F:ATP binding"/>
    <property type="evidence" value="ECO:0007669"/>
    <property type="project" value="UniProtKB-UniRule"/>
</dbReference>
<dbReference type="Gene3D" id="1.10.510.10">
    <property type="entry name" value="Transferase(Phosphotransferase) domain 1"/>
    <property type="match status" value="1"/>
</dbReference>
<dbReference type="InterPro" id="IPR011009">
    <property type="entry name" value="Kinase-like_dom_sf"/>
</dbReference>
<keyword evidence="9 33" id="KW-0812">Transmembrane</keyword>
<name>A0A4W3HQ03_CALMI</name>
<protein>
    <recommendedName>
        <fullName evidence="28">Receptor protein-tyrosine kinase</fullName>
        <ecNumber evidence="28">2.7.10.1</ecNumber>
    </recommendedName>
</protein>
<dbReference type="InterPro" id="IPR020635">
    <property type="entry name" value="Tyr_kinase_cat_dom"/>
</dbReference>
<dbReference type="InterPro" id="IPR016245">
    <property type="entry name" value="Tyr_kinase_EGF/ERB/XmrK_rcpt"/>
</dbReference>
<dbReference type="GO" id="GO:0032587">
    <property type="term" value="C:ruffle membrane"/>
    <property type="evidence" value="ECO:0007669"/>
    <property type="project" value="UniProtKB-SubCell"/>
</dbReference>
<dbReference type="SUPFAM" id="SSF52058">
    <property type="entry name" value="L domain-like"/>
    <property type="match status" value="2"/>
</dbReference>
<evidence type="ECO:0000256" key="31">
    <source>
        <dbReference type="PROSITE-ProRule" id="PRU10141"/>
    </source>
</evidence>
<keyword evidence="17 28" id="KW-0472">Membrane</keyword>
<keyword evidence="19" id="KW-1015">Disulfide bond</keyword>
<dbReference type="InParanoid" id="A0A4W3HQ03"/>
<reference evidence="35" key="5">
    <citation type="submission" date="2025-09" db="UniProtKB">
        <authorList>
            <consortium name="Ensembl"/>
        </authorList>
    </citation>
    <scope>IDENTIFICATION</scope>
</reference>
<dbReference type="GO" id="GO:0005769">
    <property type="term" value="C:early endosome"/>
    <property type="evidence" value="ECO:0007669"/>
    <property type="project" value="UniProtKB-SubCell"/>
</dbReference>
<evidence type="ECO:0000256" key="27">
    <source>
        <dbReference type="ARBA" id="ARBA00051243"/>
    </source>
</evidence>
<dbReference type="GO" id="GO:0043235">
    <property type="term" value="C:receptor complex"/>
    <property type="evidence" value="ECO:0007669"/>
    <property type="project" value="TreeGrafter"/>
</dbReference>
<sequence>MLFSLSAFCTGTDLRGKLSFSLEDHYYTLRKVYEHCQEVQGNLEITHLQRHMDLSFLKNIQEVQGYVLIAHNEVDYVPLENLRIIRGTQLYLGRYALSVFSNANRNGSAGLQALHMRNLTEILNGNIWIRDNPRLCFQETVLWDDIQDKNNQFHFRESMDINRTVQCPPCDAKCGSPSCWGSGPEYCQTLTRSICASKCLTRCKGPKPTECCHSQCAAGCTGPKDTDCLACHHVSNSGVCQEYCPPLTIYNPHTYETEPNPNGKYMFGATCVKKCPYNYLATDLGSCTLTCPSSTRELILEHEQKCEKCSAHCLRDCYGLGVNVLKDVRAVNASNVHLFDGCTKIFVTRPPTPPPLDPKQLEIFRPLTEITGYLYIEAWPQNWTDLGLFEKLSVVRGRVLYSGAYALLVQNLHNIESLGLRSLKEISNGLVFVHQNPALCYIDSILWSRIFRNPQVFSAGSASESEVCGLQPPSPPPTSMCANGSCWGSGASQCFSCKGFLRGEECVESCNLNQGEFREFLIHKTCNLCHPECLPQNGTLSCNGSDSDQCVDCAHYRDDRHCVERCPSGLHGHVWKYPNENGILTPSPPHHPPNTPPPPPPCLARTQSTAVTSIVAGVAGALLFLVLIMLLVVWCLRNKRLKRKHTMLRLLEQRELVEPLTPSGVVPNQAQMRILKETEMKKVKILGSGAFGTVYKGVWIPEDEDVKIPVAIKVLREGTSPKANKEILDEAYIMAGVSSPYVCRLLGICLTSTVQLVTQLMPYGSLLDYVRENKDRIGSQHLLNWCVQIAKGMNYLEDHVRLVHRDLAARNVLVKSSNHVKITDFGLARLLDIDETEYHADGGKVPIKWMALESILHRKFTHQSDVWSYGVTVWELMTFGAKPYDGIPAREIPELLEKGERLPQPPICTIDVYMIMVKCWMIDSECRPRFRELVTDFSKMARDPPRYVVIQGDEQLVLPSPADSKFFRTLLEEEDMQDLLDAEEYLVPQPSFFRTEPSCTSHRTRIPSSRVNIVTSLSDSSSASPSLSPAQPSTYWTGHLTATRGPLSLSEARFPQTHSQGDSVRPSSHTHPPSTFCCKSFPNKPLPNTEEAPPCHQAPMHLTSPPTLLRPPSTLISAFLGGKPDTKELSTKVPLLIALSRSFLVPVTPSPPPSLVPGLQ</sequence>
<evidence type="ECO:0000256" key="30">
    <source>
        <dbReference type="PIRSR" id="PIRSR000619-2"/>
    </source>
</evidence>
<evidence type="ECO:0000256" key="20">
    <source>
        <dbReference type="ARBA" id="ARBA00023159"/>
    </source>
</evidence>
<dbReference type="InterPro" id="IPR017441">
    <property type="entry name" value="Protein_kinase_ATP_BS"/>
</dbReference>
<evidence type="ECO:0000256" key="18">
    <source>
        <dbReference type="ARBA" id="ARBA00023137"/>
    </source>
</evidence>
<dbReference type="InterPro" id="IPR006212">
    <property type="entry name" value="Furin_repeat"/>
</dbReference>
<evidence type="ECO:0000313" key="36">
    <source>
        <dbReference type="Proteomes" id="UP000314986"/>
    </source>
</evidence>
<evidence type="ECO:0000256" key="7">
    <source>
        <dbReference type="ARBA" id="ARBA00022553"/>
    </source>
</evidence>
<dbReference type="InterPro" id="IPR044912">
    <property type="entry name" value="Egfr_JX_dom"/>
</dbReference>
<dbReference type="InterPro" id="IPR009030">
    <property type="entry name" value="Growth_fac_rcpt_cys_sf"/>
</dbReference>
<dbReference type="InterPro" id="IPR036941">
    <property type="entry name" value="Rcpt_L-dom_sf"/>
</dbReference>
<evidence type="ECO:0000259" key="34">
    <source>
        <dbReference type="PROSITE" id="PS50011"/>
    </source>
</evidence>
<dbReference type="GO" id="GO:0043066">
    <property type="term" value="P:negative regulation of apoptotic process"/>
    <property type="evidence" value="ECO:0007669"/>
    <property type="project" value="TreeGrafter"/>
</dbReference>
<keyword evidence="23" id="KW-0325">Glycoprotein</keyword>
<dbReference type="GO" id="GO:0005634">
    <property type="term" value="C:nucleus"/>
    <property type="evidence" value="ECO:0007669"/>
    <property type="project" value="UniProtKB-SubCell"/>
</dbReference>
<dbReference type="CDD" id="cd00064">
    <property type="entry name" value="FU"/>
    <property type="match status" value="3"/>
</dbReference>
<evidence type="ECO:0000256" key="1">
    <source>
        <dbReference type="ARBA" id="ARBA00004123"/>
    </source>
</evidence>
<dbReference type="InterPro" id="IPR000494">
    <property type="entry name" value="Rcpt_L-dom"/>
</dbReference>
<evidence type="ECO:0000256" key="13">
    <source>
        <dbReference type="ARBA" id="ARBA00022777"/>
    </source>
</evidence>
<keyword evidence="14 28" id="KW-0067">ATP-binding</keyword>
<accession>A0A4W3HQ03</accession>